<dbReference type="PANTHER" id="PTHR33021:SF301">
    <property type="entry name" value="OS02G0758800 PROTEIN"/>
    <property type="match status" value="1"/>
</dbReference>
<dbReference type="FunFam" id="2.60.40.420:FF:000003">
    <property type="entry name" value="Blue copper"/>
    <property type="match status" value="1"/>
</dbReference>
<sequence>MASGAGSCWALVVLLLVARAFPAATSFTVGGKSGWTIGVDYTTWASGNTFKVGDSLVFNYAKGLHTVAEVSAADYLACAAANAVGSDGSGATTVPLKTGGKHYFICTITGHCARGMKLETRFH</sequence>
<dbReference type="InterPro" id="IPR003245">
    <property type="entry name" value="Phytocyanin_dom"/>
</dbReference>
<dbReference type="InterPro" id="IPR008972">
    <property type="entry name" value="Cupredoxin"/>
</dbReference>
<reference evidence="3" key="1">
    <citation type="submission" date="2015-06" db="UniProtKB">
        <authorList>
            <consortium name="EnsemblPlants"/>
        </authorList>
    </citation>
    <scope>IDENTIFICATION</scope>
</reference>
<evidence type="ECO:0000256" key="1">
    <source>
        <dbReference type="ARBA" id="ARBA00022723"/>
    </source>
</evidence>
<keyword evidence="1" id="KW-0479">Metal-binding</keyword>
<keyword evidence="2" id="KW-0325">Glycoprotein</keyword>
<dbReference type="GO" id="GO:0046872">
    <property type="term" value="F:metal ion binding"/>
    <property type="evidence" value="ECO:0007669"/>
    <property type="project" value="UniProtKB-KW"/>
</dbReference>
<accession>M8C0N7</accession>
<dbReference type="PROSITE" id="PS51485">
    <property type="entry name" value="PHYTOCYANIN"/>
    <property type="match status" value="1"/>
</dbReference>
<dbReference type="PANTHER" id="PTHR33021">
    <property type="entry name" value="BLUE COPPER PROTEIN"/>
    <property type="match status" value="1"/>
</dbReference>
<dbReference type="AlphaFoldDB" id="M8C0N7"/>
<proteinExistence type="predicted"/>
<name>M8C0N7_AEGTA</name>
<dbReference type="EnsemblPlants" id="EMT30815">
    <property type="protein sequence ID" value="EMT30815"/>
    <property type="gene ID" value="F775_42920"/>
</dbReference>
<dbReference type="GO" id="GO:0005886">
    <property type="term" value="C:plasma membrane"/>
    <property type="evidence" value="ECO:0007669"/>
    <property type="project" value="TreeGrafter"/>
</dbReference>
<dbReference type="GO" id="GO:0009055">
    <property type="term" value="F:electron transfer activity"/>
    <property type="evidence" value="ECO:0007669"/>
    <property type="project" value="InterPro"/>
</dbReference>
<organism evidence="3">
    <name type="scientific">Aegilops tauschii</name>
    <name type="common">Tausch's goatgrass</name>
    <name type="synonym">Aegilops squarrosa</name>
    <dbReference type="NCBI Taxonomy" id="37682"/>
    <lineage>
        <taxon>Eukaryota</taxon>
        <taxon>Viridiplantae</taxon>
        <taxon>Streptophyta</taxon>
        <taxon>Embryophyta</taxon>
        <taxon>Tracheophyta</taxon>
        <taxon>Spermatophyta</taxon>
        <taxon>Magnoliopsida</taxon>
        <taxon>Liliopsida</taxon>
        <taxon>Poales</taxon>
        <taxon>Poaceae</taxon>
        <taxon>BOP clade</taxon>
        <taxon>Pooideae</taxon>
        <taxon>Triticodae</taxon>
        <taxon>Triticeae</taxon>
        <taxon>Triticinae</taxon>
        <taxon>Aegilops</taxon>
    </lineage>
</organism>
<evidence type="ECO:0000256" key="2">
    <source>
        <dbReference type="ARBA" id="ARBA00023180"/>
    </source>
</evidence>
<dbReference type="Gene3D" id="2.60.40.420">
    <property type="entry name" value="Cupredoxins - blue copper proteins"/>
    <property type="match status" value="1"/>
</dbReference>
<dbReference type="Pfam" id="PF02298">
    <property type="entry name" value="Cu_bind_like"/>
    <property type="match status" value="1"/>
</dbReference>
<evidence type="ECO:0000313" key="3">
    <source>
        <dbReference type="EnsemblPlants" id="EMT30815"/>
    </source>
</evidence>
<dbReference type="CDD" id="cd04216">
    <property type="entry name" value="Phytocyanin"/>
    <property type="match status" value="1"/>
</dbReference>
<dbReference type="InterPro" id="IPR039391">
    <property type="entry name" value="Phytocyanin-like"/>
</dbReference>
<dbReference type="SUPFAM" id="SSF49503">
    <property type="entry name" value="Cupredoxins"/>
    <property type="match status" value="1"/>
</dbReference>
<protein>
    <submittedName>
        <fullName evidence="3">Uncharacterized protein</fullName>
    </submittedName>
</protein>